<dbReference type="Pfam" id="PF13041">
    <property type="entry name" value="PPR_2"/>
    <property type="match status" value="3"/>
</dbReference>
<feature type="repeat" description="PPR" evidence="1">
    <location>
        <begin position="306"/>
        <end position="340"/>
    </location>
</feature>
<keyword evidence="4" id="KW-1185">Reference proteome</keyword>
<comment type="caution">
    <text evidence="3">The sequence shown here is derived from an EMBL/GenBank/DDBJ whole genome shotgun (WGS) entry which is preliminary data.</text>
</comment>
<dbReference type="PANTHER" id="PTHR47938">
    <property type="entry name" value="RESPIRATORY COMPLEX I CHAPERONE (CIA84), PUTATIVE (AFU_ORTHOLOGUE AFUA_2G06020)-RELATED"/>
    <property type="match status" value="1"/>
</dbReference>
<dbReference type="AlphaFoldDB" id="A0A2V3IX77"/>
<evidence type="ECO:0000313" key="4">
    <source>
        <dbReference type="Proteomes" id="UP000247409"/>
    </source>
</evidence>
<evidence type="ECO:0000256" key="2">
    <source>
        <dbReference type="SAM" id="MobiDB-lite"/>
    </source>
</evidence>
<feature type="repeat" description="PPR" evidence="1">
    <location>
        <begin position="154"/>
        <end position="188"/>
    </location>
</feature>
<organism evidence="3 4">
    <name type="scientific">Gracilariopsis chorda</name>
    <dbReference type="NCBI Taxonomy" id="448386"/>
    <lineage>
        <taxon>Eukaryota</taxon>
        <taxon>Rhodophyta</taxon>
        <taxon>Florideophyceae</taxon>
        <taxon>Rhodymeniophycidae</taxon>
        <taxon>Gracilariales</taxon>
        <taxon>Gracilariaceae</taxon>
        <taxon>Gracilariopsis</taxon>
    </lineage>
</organism>
<dbReference type="Pfam" id="PF01535">
    <property type="entry name" value="PPR"/>
    <property type="match status" value="3"/>
</dbReference>
<protein>
    <submittedName>
        <fullName evidence="3">Pentatricopeptide repeat-containing protein</fullName>
    </submittedName>
</protein>
<dbReference type="InterPro" id="IPR002885">
    <property type="entry name" value="PPR_rpt"/>
</dbReference>
<dbReference type="NCBIfam" id="TIGR00756">
    <property type="entry name" value="PPR"/>
    <property type="match status" value="4"/>
</dbReference>
<dbReference type="GO" id="GO:0005739">
    <property type="term" value="C:mitochondrion"/>
    <property type="evidence" value="ECO:0007669"/>
    <property type="project" value="TreeGrafter"/>
</dbReference>
<dbReference type="Pfam" id="PF13812">
    <property type="entry name" value="PPR_3"/>
    <property type="match status" value="1"/>
</dbReference>
<dbReference type="EMBL" id="NBIV01000035">
    <property type="protein sequence ID" value="PXF46663.1"/>
    <property type="molecule type" value="Genomic_DNA"/>
</dbReference>
<gene>
    <name evidence="3" type="ORF">BWQ96_03652</name>
</gene>
<feature type="compositionally biased region" description="Polar residues" evidence="2">
    <location>
        <begin position="101"/>
        <end position="115"/>
    </location>
</feature>
<evidence type="ECO:0000313" key="3">
    <source>
        <dbReference type="EMBL" id="PXF46663.1"/>
    </source>
</evidence>
<feature type="repeat" description="PPR" evidence="1">
    <location>
        <begin position="579"/>
        <end position="615"/>
    </location>
</feature>
<evidence type="ECO:0000256" key="1">
    <source>
        <dbReference type="PROSITE-ProRule" id="PRU00708"/>
    </source>
</evidence>
<feature type="compositionally biased region" description="Polar residues" evidence="2">
    <location>
        <begin position="748"/>
        <end position="759"/>
    </location>
</feature>
<feature type="region of interest" description="Disordered" evidence="2">
    <location>
        <begin position="736"/>
        <end position="759"/>
    </location>
</feature>
<dbReference type="GO" id="GO:0003729">
    <property type="term" value="F:mRNA binding"/>
    <property type="evidence" value="ECO:0007669"/>
    <property type="project" value="TreeGrafter"/>
</dbReference>
<feature type="compositionally biased region" description="Polar residues" evidence="2">
    <location>
        <begin position="448"/>
        <end position="460"/>
    </location>
</feature>
<dbReference type="GO" id="GO:0140053">
    <property type="term" value="P:mitochondrial gene expression"/>
    <property type="evidence" value="ECO:0007669"/>
    <property type="project" value="TreeGrafter"/>
</dbReference>
<feature type="repeat" description="PPR" evidence="1">
    <location>
        <begin position="189"/>
        <end position="225"/>
    </location>
</feature>
<feature type="region of interest" description="Disordered" evidence="2">
    <location>
        <begin position="429"/>
        <end position="460"/>
    </location>
</feature>
<feature type="repeat" description="PPR" evidence="1">
    <location>
        <begin position="880"/>
        <end position="914"/>
    </location>
</feature>
<accession>A0A2V3IX77</accession>
<dbReference type="PANTHER" id="PTHR47938:SF35">
    <property type="entry name" value="PENTATRICOPEPTIDE REPEAT-CONTAINING PROTEIN 4, MITOCHONDRIAL-RELATED"/>
    <property type="match status" value="1"/>
</dbReference>
<feature type="repeat" description="PPR" evidence="1">
    <location>
        <begin position="659"/>
        <end position="693"/>
    </location>
</feature>
<name>A0A2V3IX77_9FLOR</name>
<feature type="repeat" description="PPR" evidence="1">
    <location>
        <begin position="226"/>
        <end position="260"/>
    </location>
</feature>
<proteinExistence type="predicted"/>
<feature type="compositionally biased region" description="Low complexity" evidence="2">
    <location>
        <begin position="44"/>
        <end position="62"/>
    </location>
</feature>
<dbReference type="PROSITE" id="PS51375">
    <property type="entry name" value="PPR"/>
    <property type="match status" value="8"/>
</dbReference>
<dbReference type="STRING" id="448386.A0A2V3IX77"/>
<feature type="repeat" description="PPR" evidence="1">
    <location>
        <begin position="511"/>
        <end position="545"/>
    </location>
</feature>
<dbReference type="InterPro" id="IPR011990">
    <property type="entry name" value="TPR-like_helical_dom_sf"/>
</dbReference>
<reference evidence="3 4" key="1">
    <citation type="journal article" date="2018" name="Mol. Biol. Evol.">
        <title>Analysis of the draft genome of the red seaweed Gracilariopsis chorda provides insights into genome size evolution in Rhodophyta.</title>
        <authorList>
            <person name="Lee J."/>
            <person name="Yang E.C."/>
            <person name="Graf L."/>
            <person name="Yang J.H."/>
            <person name="Qiu H."/>
            <person name="Zel Zion U."/>
            <person name="Chan C.X."/>
            <person name="Stephens T.G."/>
            <person name="Weber A.P.M."/>
            <person name="Boo G.H."/>
            <person name="Boo S.M."/>
            <person name="Kim K.M."/>
            <person name="Shin Y."/>
            <person name="Jung M."/>
            <person name="Lee S.J."/>
            <person name="Yim H.S."/>
            <person name="Lee J.H."/>
            <person name="Bhattacharya D."/>
            <person name="Yoon H.S."/>
        </authorList>
    </citation>
    <scope>NUCLEOTIDE SEQUENCE [LARGE SCALE GENOMIC DNA]</scope>
    <source>
        <strain evidence="3 4">SKKU-2015</strain>
        <tissue evidence="3">Whole body</tissue>
    </source>
</reference>
<feature type="region of interest" description="Disordered" evidence="2">
    <location>
        <begin position="39"/>
        <end position="122"/>
    </location>
</feature>
<dbReference type="Proteomes" id="UP000247409">
    <property type="component" value="Unassembled WGS sequence"/>
</dbReference>
<sequence>MWRPPTVDPLQASPVPLLPPTRSLHDPFHSVWGPTSAPLETHAHIPNTIPSNSSSPSVDPHPASQLADRLAAVAHISPPDHSPRRPRRRRVRRDDNNSPSLTPVDSRPQQNSRSRPLSVREYNRRISAYARKRDLQGALRTLTELDRSPSVSRNLFTYNAVINALVVCSQYARAHEFWRAMQDAGIQPNLVTYNTMLKSCFGGSEEDVQRAFSLLDEMKDRGIAADRVTLNSVINACVSAGRVSEAQKVYEMMRVQNIEPDAYTFCTLAKQARHSGDVNMLDALLLHQLNHHTMKKTDSPSEETISPVAYNTIADAYIRCGYPERAMNLIERMRHPSRPDTTDVIPVFPDVQTYNVRLKALRESGAPASEAFDALCEMSNIGLEADHITLLTLADLCCRREEMSLAEGVLNAATDADIREYEKGSPEWKSLCSSRRDSNRQSYKHPNVNMQNNGRRNANQPRNAKANAALFNALIRGYSSLDPPNVDRAVALYGEMRWYVKTYGFSWYAADSVTYTMLVDSFARIGDAARAEVIISEMEAAGRSNVVAYNAYLKANRGNGFQAALSILDRMKLAGLRPDVVTYNTVIDYLSSEENGTQIAEELVRVDMPRNGVKPDLLTFNTLIKGVARNRGNKNDASSALSAAYKWLKEIQSRGLKPDEFTYQSMVSACAAAGDAPRALEFFRKVEAERAKRVKANGRLHGFSHISSSLSGQNPNWRNTALNGTMPHFSAASMPNGSAPLPTRGMGNRNSSKGRLSSQAHTSSDWMLLPHPAAYVALMRAFLSSGAKDGVPSVLLLRDEMVARGLELGRTGYTAVADAYAEIADFGSVEATLREMMTKDPQSQNMKLGPVHHCIRMKALCNAGRLDDAIGILPEVENADTAVFNVLIFTCAKAKDMDRLISVLREMEARHIQPDAITSRAMSSMMRNVARTLKSFDERFTKSITKLVDPPHSQPEPVSTTSGLIEPNKTSIWKLDGDYFSSFDSSTTASNISRSS</sequence>
<dbReference type="OrthoDB" id="5588846at2759"/>
<dbReference type="Gene3D" id="1.25.40.10">
    <property type="entry name" value="Tetratricopeptide repeat domain"/>
    <property type="match status" value="5"/>
</dbReference>